<protein>
    <submittedName>
        <fullName evidence="1">Uncharacterized protein</fullName>
    </submittedName>
</protein>
<reference evidence="1 2" key="1">
    <citation type="submission" date="2016-08" db="EMBL/GenBank/DDBJ databases">
        <authorList>
            <consortium name="Lentinula edodes genome sequencing consortium"/>
            <person name="Sakamoto Y."/>
            <person name="Nakade K."/>
            <person name="Sato S."/>
            <person name="Yoshida Y."/>
            <person name="Miyazaki K."/>
            <person name="Natsume S."/>
            <person name="Konno N."/>
        </authorList>
    </citation>
    <scope>NUCLEOTIDE SEQUENCE [LARGE SCALE GENOMIC DNA]</scope>
    <source>
        <strain evidence="1 2">NBRC 111202</strain>
    </source>
</reference>
<comment type="caution">
    <text evidence="1">The sequence shown here is derived from an EMBL/GenBank/DDBJ whole genome shotgun (WGS) entry which is preliminary data.</text>
</comment>
<dbReference type="Proteomes" id="UP000188533">
    <property type="component" value="Unassembled WGS sequence"/>
</dbReference>
<evidence type="ECO:0000313" key="2">
    <source>
        <dbReference type="Proteomes" id="UP000188533"/>
    </source>
</evidence>
<evidence type="ECO:0000313" key="1">
    <source>
        <dbReference type="EMBL" id="GAW05066.1"/>
    </source>
</evidence>
<gene>
    <name evidence="1" type="ORF">LENED_006900</name>
</gene>
<name>A0A1Q3ECY3_LENED</name>
<keyword evidence="2" id="KW-1185">Reference proteome</keyword>
<proteinExistence type="predicted"/>
<accession>A0A1Q3ECY3</accession>
<reference evidence="1 2" key="2">
    <citation type="submission" date="2017-02" db="EMBL/GenBank/DDBJ databases">
        <title>A genome survey and senescence transcriptome analysis in Lentinula edodes.</title>
        <authorList>
            <person name="Sakamoto Y."/>
            <person name="Nakade K."/>
            <person name="Sato S."/>
            <person name="Yoshida Y."/>
            <person name="Miyazaki K."/>
            <person name="Natsume S."/>
            <person name="Konno N."/>
        </authorList>
    </citation>
    <scope>NUCLEOTIDE SEQUENCE [LARGE SCALE GENOMIC DNA]</scope>
    <source>
        <strain evidence="1 2">NBRC 111202</strain>
    </source>
</reference>
<sequence>MVASPYYLPQYTTTTAPGPARNHCDHHYHQHSAASFYQSTKATNQSSYPYSANAVPSSSHYIKPTPPKPVIARPLFKPTLPKDQTDLRVRLFHQLRDASLRSHVPGGFPFRHTLSDLKGKTKVRVSYEPYDIRLSNENIGPNESIGIVYKGPVSAKHAGNNNDAFAAGGSSGPRSSPQYFTWEAYASVREARWNGQGYMYSKSSHKTILAQVRVDPAVMHTSYGKFLRTDSRAISRALAISLELGVLITIVSEDENLNSCIDSSLLARSMMSHRRDGDVQVAPEYLRYWSKCISTDEYEYGYGENGLEKSILYIGAERFSALQALGILMFHAFQLFLGRHNFTSRCTATLTTTCISYHDSFTNKNSTTFTFNM</sequence>
<organism evidence="1 2">
    <name type="scientific">Lentinula edodes</name>
    <name type="common">Shiitake mushroom</name>
    <name type="synonym">Lentinus edodes</name>
    <dbReference type="NCBI Taxonomy" id="5353"/>
    <lineage>
        <taxon>Eukaryota</taxon>
        <taxon>Fungi</taxon>
        <taxon>Dikarya</taxon>
        <taxon>Basidiomycota</taxon>
        <taxon>Agaricomycotina</taxon>
        <taxon>Agaricomycetes</taxon>
        <taxon>Agaricomycetidae</taxon>
        <taxon>Agaricales</taxon>
        <taxon>Marasmiineae</taxon>
        <taxon>Omphalotaceae</taxon>
        <taxon>Lentinula</taxon>
    </lineage>
</organism>
<dbReference type="AlphaFoldDB" id="A0A1Q3ECY3"/>
<dbReference type="EMBL" id="BDGU01000226">
    <property type="protein sequence ID" value="GAW05066.1"/>
    <property type="molecule type" value="Genomic_DNA"/>
</dbReference>